<dbReference type="InterPro" id="IPR006913">
    <property type="entry name" value="CENP-V/GFA"/>
</dbReference>
<comment type="similarity">
    <text evidence="1">Belongs to the Gfa family.</text>
</comment>
<dbReference type="EMBL" id="JAMXQS010000006">
    <property type="protein sequence ID" value="MCO6050766.1"/>
    <property type="molecule type" value="Genomic_DNA"/>
</dbReference>
<dbReference type="PROSITE" id="PS51891">
    <property type="entry name" value="CENP_V_GFA"/>
    <property type="match status" value="1"/>
</dbReference>
<keyword evidence="4" id="KW-0456">Lyase</keyword>
<reference evidence="6 7" key="1">
    <citation type="submission" date="2022-06" db="EMBL/GenBank/DDBJ databases">
        <title>Mesorhizobium sp. strain RP14 Genome sequencing and assembly.</title>
        <authorList>
            <person name="Kim I."/>
        </authorList>
    </citation>
    <scope>NUCLEOTIDE SEQUENCE [LARGE SCALE GENOMIC DNA]</scope>
    <source>
        <strain evidence="7">RP14(2022)</strain>
    </source>
</reference>
<dbReference type="PANTHER" id="PTHR33337">
    <property type="entry name" value="GFA DOMAIN-CONTAINING PROTEIN"/>
    <property type="match status" value="1"/>
</dbReference>
<evidence type="ECO:0000256" key="3">
    <source>
        <dbReference type="ARBA" id="ARBA00022833"/>
    </source>
</evidence>
<accession>A0ABT1C9X3</accession>
<keyword evidence="2" id="KW-0479">Metal-binding</keyword>
<dbReference type="PANTHER" id="PTHR33337:SF40">
    <property type="entry name" value="CENP-V_GFA DOMAIN-CONTAINING PROTEIN-RELATED"/>
    <property type="match status" value="1"/>
</dbReference>
<keyword evidence="7" id="KW-1185">Reference proteome</keyword>
<evidence type="ECO:0000259" key="5">
    <source>
        <dbReference type="PROSITE" id="PS51891"/>
    </source>
</evidence>
<organism evidence="6 7">
    <name type="scientific">Mesorhizobium liriopis</name>
    <dbReference type="NCBI Taxonomy" id="2953882"/>
    <lineage>
        <taxon>Bacteria</taxon>
        <taxon>Pseudomonadati</taxon>
        <taxon>Pseudomonadota</taxon>
        <taxon>Alphaproteobacteria</taxon>
        <taxon>Hyphomicrobiales</taxon>
        <taxon>Phyllobacteriaceae</taxon>
        <taxon>Mesorhizobium</taxon>
    </lineage>
</organism>
<dbReference type="InterPro" id="IPR011057">
    <property type="entry name" value="Mss4-like_sf"/>
</dbReference>
<feature type="domain" description="CENP-V/GFA" evidence="5">
    <location>
        <begin position="4"/>
        <end position="99"/>
    </location>
</feature>
<evidence type="ECO:0000256" key="4">
    <source>
        <dbReference type="ARBA" id="ARBA00023239"/>
    </source>
</evidence>
<dbReference type="Gene3D" id="3.90.1590.10">
    <property type="entry name" value="glutathione-dependent formaldehyde- activating enzyme (gfa)"/>
    <property type="match status" value="1"/>
</dbReference>
<dbReference type="Proteomes" id="UP001205906">
    <property type="component" value="Unassembled WGS sequence"/>
</dbReference>
<dbReference type="Pfam" id="PF04828">
    <property type="entry name" value="GFA"/>
    <property type="match status" value="1"/>
</dbReference>
<evidence type="ECO:0000313" key="7">
    <source>
        <dbReference type="Proteomes" id="UP001205906"/>
    </source>
</evidence>
<proteinExistence type="inferred from homology"/>
<comment type="caution">
    <text evidence="6">The sequence shown here is derived from an EMBL/GenBank/DDBJ whole genome shotgun (WGS) entry which is preliminary data.</text>
</comment>
<sequence length="123" mass="13475">MRARTGGCLCGAVRYEVSGEPTQVGICHCGDCRKESGSAFALIAAWPRDSFKMTGETASYRGRHFCSTCGGRLFFLRETEARIRVGSLDAAPSGLTPTEEVWTIRREEWLNPVAGCEQHETDG</sequence>
<evidence type="ECO:0000256" key="1">
    <source>
        <dbReference type="ARBA" id="ARBA00005495"/>
    </source>
</evidence>
<gene>
    <name evidence="6" type="ORF">NGM99_13355</name>
</gene>
<dbReference type="SUPFAM" id="SSF51316">
    <property type="entry name" value="Mss4-like"/>
    <property type="match status" value="1"/>
</dbReference>
<evidence type="ECO:0000256" key="2">
    <source>
        <dbReference type="ARBA" id="ARBA00022723"/>
    </source>
</evidence>
<protein>
    <submittedName>
        <fullName evidence="6">GFA family protein</fullName>
    </submittedName>
</protein>
<keyword evidence="3" id="KW-0862">Zinc</keyword>
<dbReference type="RefSeq" id="WP_252820058.1">
    <property type="nucleotide sequence ID" value="NZ_JAMXQS010000006.1"/>
</dbReference>
<evidence type="ECO:0000313" key="6">
    <source>
        <dbReference type="EMBL" id="MCO6050766.1"/>
    </source>
</evidence>
<name>A0ABT1C9X3_9HYPH</name>